<dbReference type="eggNOG" id="ENOG502QXRD">
    <property type="taxonomic scope" value="Eukaryota"/>
</dbReference>
<accession>Q4UDX5</accession>
<evidence type="ECO:0000313" key="1">
    <source>
        <dbReference type="EMBL" id="CAI74714.1"/>
    </source>
</evidence>
<dbReference type="EMBL" id="UIVT01000002">
    <property type="protein sequence ID" value="SVP91729.1"/>
    <property type="molecule type" value="Genomic_DNA"/>
</dbReference>
<evidence type="ECO:0000313" key="2">
    <source>
        <dbReference type="EMBL" id="SVP91729.1"/>
    </source>
</evidence>
<dbReference type="KEGG" id="tan:TA12255"/>
<evidence type="ECO:0000313" key="4">
    <source>
        <dbReference type="Proteomes" id="UP000001950"/>
    </source>
</evidence>
<dbReference type="RefSeq" id="XP_952446.1">
    <property type="nucleotide sequence ID" value="XM_947353.1"/>
</dbReference>
<dbReference type="GeneID" id="3862056"/>
<keyword evidence="4" id="KW-1185">Reference proteome</keyword>
<name>Q4UDX5_THEAN</name>
<dbReference type="InParanoid" id="Q4UDX5"/>
<reference evidence="1 4" key="1">
    <citation type="journal article" date="2005" name="Science">
        <title>Genome of the host-cell transforming parasite Theileria annulata compared with T. parva.</title>
        <authorList>
            <person name="Pain A."/>
            <person name="Renauld H."/>
            <person name="Berriman M."/>
            <person name="Murphy L."/>
            <person name="Yeats C.A."/>
            <person name="Weir W."/>
            <person name="Kerhornou A."/>
            <person name="Aslett M."/>
            <person name="Bishop R."/>
            <person name="Bouchier C."/>
            <person name="Cochet M."/>
            <person name="Coulson R.M.R."/>
            <person name="Cronin A."/>
            <person name="de Villiers E.P."/>
            <person name="Fraser A."/>
            <person name="Fosker N."/>
            <person name="Gardner M."/>
            <person name="Goble A."/>
            <person name="Griffiths-Jones S."/>
            <person name="Harris D.E."/>
            <person name="Katzer F."/>
            <person name="Larke N."/>
            <person name="Lord A."/>
            <person name="Maser P."/>
            <person name="McKellar S."/>
            <person name="Mooney P."/>
            <person name="Morton F."/>
            <person name="Nene V."/>
            <person name="O'Neil S."/>
            <person name="Price C."/>
            <person name="Quail M.A."/>
            <person name="Rabbinowitsch E."/>
            <person name="Rawlings N.D."/>
            <person name="Rutter S."/>
            <person name="Saunders D."/>
            <person name="Seeger K."/>
            <person name="Shah T."/>
            <person name="Squares R."/>
            <person name="Squares S."/>
            <person name="Tivey A."/>
            <person name="Walker A.R."/>
            <person name="Woodward J."/>
            <person name="Dobbelaere D.A.E."/>
            <person name="Langsley G."/>
            <person name="Rajandream M.A."/>
            <person name="McKeever D."/>
            <person name="Shiels B."/>
            <person name="Tait A."/>
            <person name="Barrell B.G."/>
            <person name="Hall N."/>
        </authorList>
    </citation>
    <scope>NUCLEOTIDE SEQUENCE [LARGE SCALE GENOMIC DNA]</scope>
    <source>
        <strain evidence="4">Ankara</strain>
        <strain evidence="1">Ankara isolate clone C9</strain>
    </source>
</reference>
<dbReference type="EMBL" id="UIVS01000002">
    <property type="protein sequence ID" value="SVP91990.1"/>
    <property type="molecule type" value="Genomic_DNA"/>
</dbReference>
<dbReference type="AlphaFoldDB" id="Q4UDX5"/>
<organism evidence="1 4">
    <name type="scientific">Theileria annulata</name>
    <dbReference type="NCBI Taxonomy" id="5874"/>
    <lineage>
        <taxon>Eukaryota</taxon>
        <taxon>Sar</taxon>
        <taxon>Alveolata</taxon>
        <taxon>Apicomplexa</taxon>
        <taxon>Aconoidasida</taxon>
        <taxon>Piroplasmida</taxon>
        <taxon>Theileriidae</taxon>
        <taxon>Theileria</taxon>
    </lineage>
</organism>
<protein>
    <submittedName>
        <fullName evidence="1">Uncharacterized protein</fullName>
    </submittedName>
</protein>
<dbReference type="OrthoDB" id="10345336at2759"/>
<dbReference type="VEuPathDB" id="PiroplasmaDB:TA12255"/>
<reference evidence="2" key="2">
    <citation type="submission" date="2018-07" db="EMBL/GenBank/DDBJ databases">
        <authorList>
            <person name="Quirk P.G."/>
            <person name="Krulwich T.A."/>
        </authorList>
    </citation>
    <scope>NUCLEOTIDE SEQUENCE</scope>
    <source>
        <strain evidence="2">Anand</strain>
    </source>
</reference>
<gene>
    <name evidence="1" type="ORF">TA12255</name>
    <name evidence="2" type="ORF">TAT_000190000</name>
    <name evidence="3" type="ORF">TAV_000190300</name>
</gene>
<sequence>MALNSIVYNCNYTSNVNTKKKKWYSGLLKAVCNHGSISLSLYELNEYSNNFGRLVDTLDIFKSDLDSLSGREFITPRNIIDVIDVFQKEEFMFTNFIPAKPIIRTGLQKFSAPRPFTNTTKSDTNNHTDNCNSKIDNSFTHINYNKSIPNKQVNVPCDIETDVNQTMLVKKNIELSKFDYKSPNTSKSLVVEDILKNVDFNLKQI</sequence>
<evidence type="ECO:0000313" key="3">
    <source>
        <dbReference type="EMBL" id="SVP91990.1"/>
    </source>
</evidence>
<dbReference type="Proteomes" id="UP000001950">
    <property type="component" value="Chromosome 2"/>
</dbReference>
<proteinExistence type="predicted"/>
<dbReference type="EMBL" id="CR940348">
    <property type="protein sequence ID" value="CAI74714.1"/>
    <property type="molecule type" value="Genomic_DNA"/>
</dbReference>